<comment type="cofactor">
    <cofactor evidence="1">
        <name>Mg(2+)</name>
        <dbReference type="ChEBI" id="CHEBI:18420"/>
    </cofactor>
</comment>
<reference evidence="16 17" key="1">
    <citation type="journal article" date="2004" name="Science">
        <title>The Ashbya gossypii genome as a tool for mapping the ancient Saccharomyces cerevisiae genome.</title>
        <authorList>
            <person name="Dietrich F.S."/>
            <person name="Voegeli S."/>
            <person name="Brachat S."/>
            <person name="Lerch A."/>
            <person name="Gates K."/>
            <person name="Steiner S."/>
            <person name="Mohr C."/>
            <person name="Pohlmann R."/>
            <person name="Luedi P."/>
            <person name="Choi S."/>
            <person name="Wing R.A."/>
            <person name="Flavier A."/>
            <person name="Gaffney T.D."/>
            <person name="Philippsen P."/>
        </authorList>
    </citation>
    <scope>NUCLEOTIDE SEQUENCE [LARGE SCALE GENOMIC DNA]</scope>
    <source>
        <strain evidence="17">ATCC 10895 / CBS 109.51 / FGSC 9923 / NRRL Y-1056</strain>
    </source>
</reference>
<keyword evidence="17" id="KW-1185">Reference proteome</keyword>
<proteinExistence type="inferred from homology"/>
<dbReference type="GO" id="GO:0004520">
    <property type="term" value="F:DNA endonuclease activity"/>
    <property type="evidence" value="ECO:0000318"/>
    <property type="project" value="GO_Central"/>
</dbReference>
<dbReference type="eggNOG" id="KOG2520">
    <property type="taxonomic scope" value="Eukaryota"/>
</dbReference>
<sequence>MGVHALWDILGPTARPVKLESLSNNRMAVDASIWIYQFLKAARDKNGNRLKGAHIIGFFRRICKLLYFGIKPVFVFDGGVPPLKRETIRQRKERREGKRESAAVTARKLLALQVQQQGDTAFKGNSRSKSEGSVTFRPSDEYELPNIPGFLYDERDERVMSTEEYKAVFEHLDELDGIDLESINPASKEFDELPNATQYLILSTLRLRSRLRMGYTKEQLEEIFKDSMDFSRFQIEMVKKRNFYTQKLMNTTGVHDGGLSKLDLEHSRSRVAGQRQKEYTLVKTEMGWAMSLGEYDGSEASKAIPLDDAAIAPTRPVQSSWSGNDVEDSDEDNLEWEDIDIAPKKEKKVADYSLKASAIPTTIVEGSSTGSQSFLDRPFRNSGKLRQPERAIQFVDDNSTDSDREYLDYVEETTNMEELKKTRGNLAGVEHRVSKHNPYKTAPDNATSEESLKDLSEVEEVPRKPGTRNDAQFPLQHKGTHNIMTDKINSELNDRMIPDVHTLPSINLGKGSFLFDIKTSKEESSSSGETKPEQRKINQDVPLWFNSVPTTNPHTATGFVSDKETSTFTEDEKLGIFSGVAATELMRQNVSSTDLESLEKELDGDSNDLEELTQLNKEHTEPTRAPDIPKGYLLKDTTQRSKEESTFAYDFPEEEEEVLVEQLRKEHADYNRFKHTLDPSIATTAFIEDELYEQNTKDKRDADEVTPEMIRDIQQLLSIFGIPYLTAPMEAEAQCAELLRLKLIDGIITDDSDVFLFGGSKVFKNMFQEKNYVEYYNTETISAELGLDRLKFIALAQLMGSDYTNGIKGIGPVSGIEILANYNTLEEFRTWYNEGQFRKSLLDKESLFQKNLRKKLTKSGVVLGDDFPSAAVSDAYLNPEVDHDTTKFVWGLPELDSLRTFLGSTLGWPTEKADEVLIPLIRELNKRRSKGTQSTLVEFFPTKFIDADKGAKLGRRIRDATVMLKKRRTK</sequence>
<dbReference type="PRINTS" id="PR00853">
    <property type="entry name" value="XPGRADSUPER"/>
</dbReference>
<dbReference type="OrthoDB" id="31113at2759"/>
<dbReference type="GeneID" id="4621930"/>
<evidence type="ECO:0000313" key="17">
    <source>
        <dbReference type="Proteomes" id="UP000000591"/>
    </source>
</evidence>
<evidence type="ECO:0000256" key="5">
    <source>
        <dbReference type="ARBA" id="ARBA00022723"/>
    </source>
</evidence>
<dbReference type="Gene3D" id="3.40.50.1010">
    <property type="entry name" value="5'-nuclease"/>
    <property type="match status" value="2"/>
</dbReference>
<dbReference type="InParanoid" id="Q754D7"/>
<dbReference type="GO" id="GO:0003697">
    <property type="term" value="F:single-stranded DNA binding"/>
    <property type="evidence" value="ECO:0000318"/>
    <property type="project" value="GO_Central"/>
</dbReference>
<evidence type="ECO:0000256" key="13">
    <source>
        <dbReference type="SAM" id="MobiDB-lite"/>
    </source>
</evidence>
<gene>
    <name evidence="16" type="ORF">AGOS_AFR133C</name>
</gene>
<dbReference type="KEGG" id="ago:AGOS_AFR133C"/>
<dbReference type="GO" id="GO:0046872">
    <property type="term" value="F:metal ion binding"/>
    <property type="evidence" value="ECO:0007669"/>
    <property type="project" value="UniProtKB-KW"/>
</dbReference>
<dbReference type="Proteomes" id="UP000000591">
    <property type="component" value="Chromosome VI"/>
</dbReference>
<dbReference type="InterPro" id="IPR006086">
    <property type="entry name" value="XPG-I_dom"/>
</dbReference>
<dbReference type="InterPro" id="IPR006084">
    <property type="entry name" value="XPG/Rad2"/>
</dbReference>
<keyword evidence="9" id="KW-0460">Magnesium</keyword>
<dbReference type="GO" id="GO:0005634">
    <property type="term" value="C:nucleus"/>
    <property type="evidence" value="ECO:0000318"/>
    <property type="project" value="GO_Central"/>
</dbReference>
<evidence type="ECO:0000256" key="12">
    <source>
        <dbReference type="ARBA" id="ARBA00053135"/>
    </source>
</evidence>
<dbReference type="SUPFAM" id="SSF47807">
    <property type="entry name" value="5' to 3' exonuclease, C-terminal subdomain"/>
    <property type="match status" value="1"/>
</dbReference>
<dbReference type="FunCoup" id="Q754D7">
    <property type="interactions" value="559"/>
</dbReference>
<dbReference type="PROSITE" id="PS00842">
    <property type="entry name" value="XPG_2"/>
    <property type="match status" value="1"/>
</dbReference>
<dbReference type="InterPro" id="IPR036279">
    <property type="entry name" value="5-3_exonuclease_C_sf"/>
</dbReference>
<feature type="compositionally biased region" description="Polar residues" evidence="13">
    <location>
        <begin position="118"/>
        <end position="133"/>
    </location>
</feature>
<evidence type="ECO:0000256" key="6">
    <source>
        <dbReference type="ARBA" id="ARBA00022759"/>
    </source>
</evidence>
<feature type="domain" description="XPG N-terminal" evidence="15">
    <location>
        <begin position="1"/>
        <end position="98"/>
    </location>
</feature>
<dbReference type="Pfam" id="PF00867">
    <property type="entry name" value="XPG_I"/>
    <property type="match status" value="1"/>
</dbReference>
<evidence type="ECO:0000313" key="16">
    <source>
        <dbReference type="EMBL" id="AAS53504.1"/>
    </source>
</evidence>
<dbReference type="PROSITE" id="PS00841">
    <property type="entry name" value="XPG_1"/>
    <property type="match status" value="1"/>
</dbReference>
<comment type="similarity">
    <text evidence="3">Belongs to the XPG/RAD2 endonuclease family. XPG subfamily.</text>
</comment>
<keyword evidence="7" id="KW-0227">DNA damage</keyword>
<dbReference type="SUPFAM" id="SSF88723">
    <property type="entry name" value="PIN domain-like"/>
    <property type="match status" value="1"/>
</dbReference>
<feature type="region of interest" description="Disordered" evidence="13">
    <location>
        <begin position="436"/>
        <end position="474"/>
    </location>
</feature>
<keyword evidence="11" id="KW-0539">Nucleus</keyword>
<dbReference type="Gene3D" id="1.10.150.20">
    <property type="entry name" value="5' to 3' exonuclease, C-terminal subdomain"/>
    <property type="match status" value="1"/>
</dbReference>
<dbReference type="InterPro" id="IPR029060">
    <property type="entry name" value="PIN-like_dom_sf"/>
</dbReference>
<dbReference type="Pfam" id="PF00752">
    <property type="entry name" value="XPG_N"/>
    <property type="match status" value="1"/>
</dbReference>
<organism evidence="16 17">
    <name type="scientific">Eremothecium gossypii (strain ATCC 10895 / CBS 109.51 / FGSC 9923 / NRRL Y-1056)</name>
    <name type="common">Yeast</name>
    <name type="synonym">Ashbya gossypii</name>
    <dbReference type="NCBI Taxonomy" id="284811"/>
    <lineage>
        <taxon>Eukaryota</taxon>
        <taxon>Fungi</taxon>
        <taxon>Dikarya</taxon>
        <taxon>Ascomycota</taxon>
        <taxon>Saccharomycotina</taxon>
        <taxon>Saccharomycetes</taxon>
        <taxon>Saccharomycetales</taxon>
        <taxon>Saccharomycetaceae</taxon>
        <taxon>Eremothecium</taxon>
    </lineage>
</organism>
<comment type="subcellular location">
    <subcellularLocation>
        <location evidence="2">Nucleus</location>
    </subcellularLocation>
</comment>
<dbReference type="RefSeq" id="NP_985680.1">
    <property type="nucleotide sequence ID" value="NM_211034.1"/>
</dbReference>
<keyword evidence="5" id="KW-0479">Metal-binding</keyword>
<dbReference type="GO" id="GO:0016788">
    <property type="term" value="F:hydrolase activity, acting on ester bonds"/>
    <property type="evidence" value="ECO:0007669"/>
    <property type="project" value="InterPro"/>
</dbReference>
<keyword evidence="8" id="KW-0378">Hydrolase</keyword>
<dbReference type="InterPro" id="IPR006085">
    <property type="entry name" value="XPG_DNA_repair_N"/>
</dbReference>
<keyword evidence="6" id="KW-0255">Endonuclease</keyword>
<name>Q754D7_EREGS</name>
<evidence type="ECO:0000256" key="2">
    <source>
        <dbReference type="ARBA" id="ARBA00004123"/>
    </source>
</evidence>
<dbReference type="CDD" id="cd09868">
    <property type="entry name" value="PIN_XPG_RAD2"/>
    <property type="match status" value="2"/>
</dbReference>
<evidence type="ECO:0000256" key="4">
    <source>
        <dbReference type="ARBA" id="ARBA00022722"/>
    </source>
</evidence>
<dbReference type="OMA" id="PNSMDFS"/>
<protein>
    <submittedName>
        <fullName evidence="16">AFR133Cp</fullName>
    </submittedName>
</protein>
<dbReference type="InterPro" id="IPR001044">
    <property type="entry name" value="XPG/Rad2_eukaryotes"/>
</dbReference>
<evidence type="ECO:0000259" key="14">
    <source>
        <dbReference type="SMART" id="SM00484"/>
    </source>
</evidence>
<dbReference type="AlphaFoldDB" id="Q754D7"/>
<accession>Q754D7</accession>
<dbReference type="InterPro" id="IPR019974">
    <property type="entry name" value="XPG_CS"/>
</dbReference>
<reference evidence="17" key="2">
    <citation type="journal article" date="2013" name="G3 (Bethesda)">
        <title>Genomes of Ashbya fungi isolated from insects reveal four mating-type loci, numerous translocations, lack of transposons, and distinct gene duplications.</title>
        <authorList>
            <person name="Dietrich F.S."/>
            <person name="Voegeli S."/>
            <person name="Kuo S."/>
            <person name="Philippsen P."/>
        </authorList>
    </citation>
    <scope>GENOME REANNOTATION</scope>
    <source>
        <strain evidence="17">ATCC 10895 / CBS 109.51 / FGSC 9923 / NRRL Y-1056</strain>
    </source>
</reference>
<dbReference type="FunFam" id="3.40.50.1010:FF:000025">
    <property type="entry name" value="DNA repair protein RAD2"/>
    <property type="match status" value="1"/>
</dbReference>
<evidence type="ECO:0000256" key="9">
    <source>
        <dbReference type="ARBA" id="ARBA00022842"/>
    </source>
</evidence>
<dbReference type="CDD" id="cd09904">
    <property type="entry name" value="H3TH_XPG"/>
    <property type="match status" value="1"/>
</dbReference>
<feature type="region of interest" description="Disordered" evidence="13">
    <location>
        <begin position="118"/>
        <end position="140"/>
    </location>
</feature>
<evidence type="ECO:0000256" key="1">
    <source>
        <dbReference type="ARBA" id="ARBA00001946"/>
    </source>
</evidence>
<dbReference type="EMBL" id="AE016819">
    <property type="protein sequence ID" value="AAS53504.1"/>
    <property type="molecule type" value="Genomic_DNA"/>
</dbReference>
<evidence type="ECO:0000256" key="8">
    <source>
        <dbReference type="ARBA" id="ARBA00022801"/>
    </source>
</evidence>
<keyword evidence="10" id="KW-0234">DNA repair</keyword>
<evidence type="ECO:0000256" key="11">
    <source>
        <dbReference type="ARBA" id="ARBA00023242"/>
    </source>
</evidence>
<dbReference type="SMART" id="SM00485">
    <property type="entry name" value="XPGN"/>
    <property type="match status" value="1"/>
</dbReference>
<dbReference type="SMART" id="SM00279">
    <property type="entry name" value="HhH2"/>
    <property type="match status" value="1"/>
</dbReference>
<dbReference type="PRINTS" id="PR00066">
    <property type="entry name" value="XRODRMPGMNTG"/>
</dbReference>
<dbReference type="FunFam" id="3.40.50.1010:FF:000061">
    <property type="entry name" value="Single-stranded DNA endonuclease (Eurofung)"/>
    <property type="match status" value="1"/>
</dbReference>
<feature type="domain" description="XPG-I" evidence="14">
    <location>
        <begin position="718"/>
        <end position="787"/>
    </location>
</feature>
<dbReference type="SMART" id="SM00484">
    <property type="entry name" value="XPGI"/>
    <property type="match status" value="1"/>
</dbReference>
<dbReference type="PANTHER" id="PTHR16171">
    <property type="entry name" value="DNA REPAIR PROTEIN COMPLEMENTING XP-G CELLS-RELATED"/>
    <property type="match status" value="1"/>
</dbReference>
<evidence type="ECO:0000256" key="3">
    <source>
        <dbReference type="ARBA" id="ARBA00005283"/>
    </source>
</evidence>
<feature type="compositionally biased region" description="Basic and acidic residues" evidence="13">
    <location>
        <begin position="450"/>
        <end position="463"/>
    </location>
</feature>
<dbReference type="STRING" id="284811.Q754D7"/>
<evidence type="ECO:0000256" key="7">
    <source>
        <dbReference type="ARBA" id="ARBA00022763"/>
    </source>
</evidence>
<evidence type="ECO:0000259" key="15">
    <source>
        <dbReference type="SMART" id="SM00485"/>
    </source>
</evidence>
<keyword evidence="4" id="KW-0540">Nuclease</keyword>
<evidence type="ECO:0000256" key="10">
    <source>
        <dbReference type="ARBA" id="ARBA00023204"/>
    </source>
</evidence>
<dbReference type="GO" id="GO:0006289">
    <property type="term" value="P:nucleotide-excision repair"/>
    <property type="evidence" value="ECO:0007669"/>
    <property type="project" value="InterPro"/>
</dbReference>
<comment type="function">
    <text evidence="12">Single-stranded DNA endonuclease involved in excision repair of DNA damaged with UV light, bulky adducts, or cross-linking agents. Essential for the incision step of excision-repair.</text>
</comment>
<dbReference type="InterPro" id="IPR008918">
    <property type="entry name" value="HhH2"/>
</dbReference>
<dbReference type="PANTHER" id="PTHR16171:SF7">
    <property type="entry name" value="DNA REPAIR PROTEIN RAD2"/>
    <property type="match status" value="1"/>
</dbReference>
<dbReference type="HOGENOM" id="CLU_003018_2_0_1"/>